<feature type="region of interest" description="Disordered" evidence="1">
    <location>
        <begin position="77"/>
        <end position="115"/>
    </location>
</feature>
<evidence type="ECO:0000313" key="2">
    <source>
        <dbReference type="EnsemblPlants" id="OB06G16950.1"/>
    </source>
</evidence>
<dbReference type="PANTHER" id="PTHR33437:SF2">
    <property type="entry name" value="OS06G0361200 PROTEIN"/>
    <property type="match status" value="1"/>
</dbReference>
<keyword evidence="3" id="KW-1185">Reference proteome</keyword>
<dbReference type="EnsemblPlants" id="OB06G16950.1">
    <property type="protein sequence ID" value="OB06G16950.1"/>
    <property type="gene ID" value="OB06G16950"/>
</dbReference>
<dbReference type="Gramene" id="OB06G16950.1">
    <property type="protein sequence ID" value="OB06G16950.1"/>
    <property type="gene ID" value="OB06G16950"/>
</dbReference>
<accession>J3MCF1</accession>
<reference evidence="2" key="2">
    <citation type="submission" date="2013-04" db="UniProtKB">
        <authorList>
            <consortium name="EnsemblPlants"/>
        </authorList>
    </citation>
    <scope>IDENTIFICATION</scope>
</reference>
<protein>
    <submittedName>
        <fullName evidence="2">Uncharacterized protein</fullName>
    </submittedName>
</protein>
<proteinExistence type="predicted"/>
<feature type="region of interest" description="Disordered" evidence="1">
    <location>
        <begin position="217"/>
        <end position="239"/>
    </location>
</feature>
<name>J3MCF1_ORYBR</name>
<evidence type="ECO:0000313" key="3">
    <source>
        <dbReference type="Proteomes" id="UP000006038"/>
    </source>
</evidence>
<reference evidence="2" key="1">
    <citation type="journal article" date="2013" name="Nat. Commun.">
        <title>Whole-genome sequencing of Oryza brachyantha reveals mechanisms underlying Oryza genome evolution.</title>
        <authorList>
            <person name="Chen J."/>
            <person name="Huang Q."/>
            <person name="Gao D."/>
            <person name="Wang J."/>
            <person name="Lang Y."/>
            <person name="Liu T."/>
            <person name="Li B."/>
            <person name="Bai Z."/>
            <person name="Luis Goicoechea J."/>
            <person name="Liang C."/>
            <person name="Chen C."/>
            <person name="Zhang W."/>
            <person name="Sun S."/>
            <person name="Liao Y."/>
            <person name="Zhang X."/>
            <person name="Yang L."/>
            <person name="Song C."/>
            <person name="Wang M."/>
            <person name="Shi J."/>
            <person name="Liu G."/>
            <person name="Liu J."/>
            <person name="Zhou H."/>
            <person name="Zhou W."/>
            <person name="Yu Q."/>
            <person name="An N."/>
            <person name="Chen Y."/>
            <person name="Cai Q."/>
            <person name="Wang B."/>
            <person name="Liu B."/>
            <person name="Min J."/>
            <person name="Huang Y."/>
            <person name="Wu H."/>
            <person name="Li Z."/>
            <person name="Zhang Y."/>
            <person name="Yin Y."/>
            <person name="Song W."/>
            <person name="Jiang J."/>
            <person name="Jackson S.A."/>
            <person name="Wing R.A."/>
            <person name="Wang J."/>
            <person name="Chen M."/>
        </authorList>
    </citation>
    <scope>NUCLEOTIDE SEQUENCE [LARGE SCALE GENOMIC DNA]</scope>
    <source>
        <strain evidence="2">cv. IRGC 101232</strain>
    </source>
</reference>
<feature type="region of interest" description="Disordered" evidence="1">
    <location>
        <begin position="130"/>
        <end position="199"/>
    </location>
</feature>
<evidence type="ECO:0000256" key="1">
    <source>
        <dbReference type="SAM" id="MobiDB-lite"/>
    </source>
</evidence>
<feature type="compositionally biased region" description="Polar residues" evidence="1">
    <location>
        <begin position="166"/>
        <end position="190"/>
    </location>
</feature>
<dbReference type="STRING" id="4533.J3MCF1"/>
<dbReference type="AlphaFoldDB" id="J3MCF1"/>
<dbReference type="PANTHER" id="PTHR33437">
    <property type="entry name" value="OS06G0361200 PROTEIN"/>
    <property type="match status" value="1"/>
</dbReference>
<feature type="compositionally biased region" description="Polar residues" evidence="1">
    <location>
        <begin position="225"/>
        <end position="239"/>
    </location>
</feature>
<organism evidence="2">
    <name type="scientific">Oryza brachyantha</name>
    <name type="common">malo sina</name>
    <dbReference type="NCBI Taxonomy" id="4533"/>
    <lineage>
        <taxon>Eukaryota</taxon>
        <taxon>Viridiplantae</taxon>
        <taxon>Streptophyta</taxon>
        <taxon>Embryophyta</taxon>
        <taxon>Tracheophyta</taxon>
        <taxon>Spermatophyta</taxon>
        <taxon>Magnoliopsida</taxon>
        <taxon>Liliopsida</taxon>
        <taxon>Poales</taxon>
        <taxon>Poaceae</taxon>
        <taxon>BOP clade</taxon>
        <taxon>Oryzoideae</taxon>
        <taxon>Oryzeae</taxon>
        <taxon>Oryzinae</taxon>
        <taxon>Oryza</taxon>
    </lineage>
</organism>
<feature type="compositionally biased region" description="Polar residues" evidence="1">
    <location>
        <begin position="133"/>
        <end position="145"/>
    </location>
</feature>
<dbReference type="eggNOG" id="KOG0017">
    <property type="taxonomic scope" value="Eukaryota"/>
</dbReference>
<sequence>MRGMLPGASTSGNDVGGAIMRRADILASWLEYQELVDQEPGRQTYVKQAKRVRARRAEYKQGELAARINSACSRTRGECASSSSQGRTGQVESSVAHAPKEATTTPSPWPTRRRSSSGAFEVLASMPVGVTVPANSTGDESSTSTHFKRKKARKNVVPGHRPMTRSFRNSDASYSASHNPLYDATTSSENEVVESNPPALQQKEDELAALRTQLANGTGRENEGRASTSQASHQASPSSISLEAIQRMINEGVKAQYMQTHYSMRLGYVKPYPPDVDLVPFPNNYRQPQFSKFNGTGSLHEHVAHFLAACQDTANNGALLLR</sequence>
<dbReference type="Proteomes" id="UP000006038">
    <property type="component" value="Chromosome 6"/>
</dbReference>
<feature type="compositionally biased region" description="Polar residues" evidence="1">
    <location>
        <begin position="80"/>
        <end position="93"/>
    </location>
</feature>
<dbReference type="HOGENOM" id="CLU_910194_0_0_1"/>